<gene>
    <name evidence="4" type="ORF">GFSPODELE1_LOCUS10687</name>
</gene>
<evidence type="ECO:0000256" key="1">
    <source>
        <dbReference type="SAM" id="MobiDB-lite"/>
    </source>
</evidence>
<feature type="region of interest" description="Disordered" evidence="1">
    <location>
        <begin position="178"/>
        <end position="207"/>
    </location>
</feature>
<feature type="signal peptide" evidence="3">
    <location>
        <begin position="1"/>
        <end position="23"/>
    </location>
</feature>
<evidence type="ECO:0000313" key="4">
    <source>
        <dbReference type="EMBL" id="CAL1716288.1"/>
    </source>
</evidence>
<keyword evidence="2" id="KW-0472">Membrane</keyword>
<feature type="transmembrane region" description="Helical" evidence="2">
    <location>
        <begin position="213"/>
        <end position="237"/>
    </location>
</feature>
<evidence type="ECO:0000256" key="2">
    <source>
        <dbReference type="SAM" id="Phobius"/>
    </source>
</evidence>
<evidence type="ECO:0000256" key="3">
    <source>
        <dbReference type="SAM" id="SignalP"/>
    </source>
</evidence>
<keyword evidence="2" id="KW-0812">Transmembrane</keyword>
<reference evidence="5" key="1">
    <citation type="submission" date="2024-04" db="EMBL/GenBank/DDBJ databases">
        <authorList>
            <person name="Shaw F."/>
            <person name="Minotto A."/>
        </authorList>
    </citation>
    <scope>NUCLEOTIDE SEQUENCE [LARGE SCALE GENOMIC DNA]</scope>
</reference>
<evidence type="ECO:0008006" key="6">
    <source>
        <dbReference type="Google" id="ProtNLM"/>
    </source>
</evidence>
<organism evidence="4 5">
    <name type="scientific">Somion occarium</name>
    <dbReference type="NCBI Taxonomy" id="3059160"/>
    <lineage>
        <taxon>Eukaryota</taxon>
        <taxon>Fungi</taxon>
        <taxon>Dikarya</taxon>
        <taxon>Basidiomycota</taxon>
        <taxon>Agaricomycotina</taxon>
        <taxon>Agaricomycetes</taxon>
        <taxon>Polyporales</taxon>
        <taxon>Cerrenaceae</taxon>
        <taxon>Somion</taxon>
    </lineage>
</organism>
<dbReference type="Proteomes" id="UP001497453">
    <property type="component" value="Chromosome 9"/>
</dbReference>
<keyword evidence="5" id="KW-1185">Reference proteome</keyword>
<evidence type="ECO:0000313" key="5">
    <source>
        <dbReference type="Proteomes" id="UP001497453"/>
    </source>
</evidence>
<sequence>MQRVSVLSGLVFALASFIPGAFAQGTNATCETGFDWMVNSRGQSPCLVAAYLNTPCIRDPSDAYVFALPPGFHYRPPIPSTATECQCSSVFYSVLQACAICQGDPSVPWSTWNMNCTSAVYQSVYPHDIPVGTSIPAWAYLDVSLPDNFNLTGAQALADTHPPESTAVGAPTSVVSVSPTASGSASGSGAPNVTPSVGSSNGSASTSGGGTNVGAIVGGVIGGVIGLALIVGAVWWFMRRRRHTKAHAPASSQFDISGQQPITPFNEKQQQPLLSSPVPQMGMSPPPFAPQPVPTPPPTAGKIYNPNDPSTFPGASPETSLSPTAYSQPAYGYPQNVANVGYTQAPGRYSGVPEL</sequence>
<feature type="compositionally biased region" description="Low complexity" evidence="1">
    <location>
        <begin position="178"/>
        <end position="206"/>
    </location>
</feature>
<dbReference type="EMBL" id="OZ037952">
    <property type="protein sequence ID" value="CAL1716288.1"/>
    <property type="molecule type" value="Genomic_DNA"/>
</dbReference>
<name>A0ABP1EA04_9APHY</name>
<proteinExistence type="predicted"/>
<accession>A0ABP1EA04</accession>
<feature type="chain" id="PRO_5045470304" description="Transmembrane protein" evidence="3">
    <location>
        <begin position="24"/>
        <end position="355"/>
    </location>
</feature>
<keyword evidence="3" id="KW-0732">Signal</keyword>
<keyword evidence="2" id="KW-1133">Transmembrane helix</keyword>
<protein>
    <recommendedName>
        <fullName evidence="6">Transmembrane protein</fullName>
    </recommendedName>
</protein>
<feature type="region of interest" description="Disordered" evidence="1">
    <location>
        <begin position="293"/>
        <end position="327"/>
    </location>
</feature>
<feature type="compositionally biased region" description="Polar residues" evidence="1">
    <location>
        <begin position="317"/>
        <end position="327"/>
    </location>
</feature>